<dbReference type="AlphaFoldDB" id="A0A2N7PIE5"/>
<dbReference type="GO" id="GO:0000105">
    <property type="term" value="P:L-histidine biosynthetic process"/>
    <property type="evidence" value="ECO:0007669"/>
    <property type="project" value="UniProtKB-UniRule"/>
</dbReference>
<dbReference type="UniPathway" id="UPA00031">
    <property type="reaction ID" value="UER00012"/>
</dbReference>
<dbReference type="Pfam" id="PF00155">
    <property type="entry name" value="Aminotran_1_2"/>
    <property type="match status" value="1"/>
</dbReference>
<dbReference type="InterPro" id="IPR015422">
    <property type="entry name" value="PyrdxlP-dep_Trfase_small"/>
</dbReference>
<reference evidence="11 12" key="1">
    <citation type="submission" date="2018-01" db="EMBL/GenBank/DDBJ databases">
        <title>Metagenomic assembled genomes from two thermal pools in the Uzon Caldera, Kamchatka, Russia.</title>
        <authorList>
            <person name="Wilkins L."/>
            <person name="Ettinger C."/>
        </authorList>
    </citation>
    <scope>NUCLEOTIDE SEQUENCE [LARGE SCALE GENOMIC DNA]</scope>
    <source>
        <strain evidence="11">ZAV-15</strain>
    </source>
</reference>
<comment type="cofactor">
    <cofactor evidence="1 9">
        <name>pyridoxal 5'-phosphate</name>
        <dbReference type="ChEBI" id="CHEBI:597326"/>
    </cofactor>
</comment>
<accession>A0A2N7PIE5</accession>
<feature type="modified residue" description="N6-(pyridoxal phosphate)lysine" evidence="9">
    <location>
        <position position="224"/>
    </location>
</feature>
<dbReference type="GO" id="GO:0030170">
    <property type="term" value="F:pyridoxal phosphate binding"/>
    <property type="evidence" value="ECO:0007669"/>
    <property type="project" value="InterPro"/>
</dbReference>
<dbReference type="Proteomes" id="UP000235731">
    <property type="component" value="Unassembled WGS sequence"/>
</dbReference>
<evidence type="ECO:0000256" key="5">
    <source>
        <dbReference type="ARBA" id="ARBA00022576"/>
    </source>
</evidence>
<evidence type="ECO:0000256" key="2">
    <source>
        <dbReference type="ARBA" id="ARBA00005011"/>
    </source>
</evidence>
<dbReference type="PANTHER" id="PTHR43643">
    <property type="entry name" value="HISTIDINOL-PHOSPHATE AMINOTRANSFERASE 2"/>
    <property type="match status" value="1"/>
</dbReference>
<evidence type="ECO:0000256" key="4">
    <source>
        <dbReference type="ARBA" id="ARBA00011738"/>
    </source>
</evidence>
<keyword evidence="7 9" id="KW-0663">Pyridoxal phosphate</keyword>
<feature type="domain" description="Aminotransferase class I/classII large" evidence="10">
    <location>
        <begin position="33"/>
        <end position="357"/>
    </location>
</feature>
<dbReference type="SUPFAM" id="SSF53383">
    <property type="entry name" value="PLP-dependent transferases"/>
    <property type="match status" value="1"/>
</dbReference>
<gene>
    <name evidence="9" type="primary">hisC</name>
    <name evidence="11" type="ORF">C0197_05660</name>
</gene>
<dbReference type="InterPro" id="IPR001917">
    <property type="entry name" value="Aminotrans_II_pyridoxalP_BS"/>
</dbReference>
<dbReference type="Gene3D" id="3.90.1150.10">
    <property type="entry name" value="Aspartate Aminotransferase, domain 1"/>
    <property type="match status" value="1"/>
</dbReference>
<keyword evidence="6 9" id="KW-0808">Transferase</keyword>
<evidence type="ECO:0000256" key="7">
    <source>
        <dbReference type="ARBA" id="ARBA00022898"/>
    </source>
</evidence>
<protein>
    <recommendedName>
        <fullName evidence="9">Histidinol-phosphate aminotransferase</fullName>
        <ecNumber evidence="9">2.6.1.9</ecNumber>
    </recommendedName>
    <alternativeName>
        <fullName evidence="9">Imidazole acetol-phosphate transaminase</fullName>
    </alternativeName>
</protein>
<dbReference type="Gene3D" id="3.40.640.10">
    <property type="entry name" value="Type I PLP-dependent aspartate aminotransferase-like (Major domain)"/>
    <property type="match status" value="1"/>
</dbReference>
<proteinExistence type="inferred from homology"/>
<keyword evidence="5 9" id="KW-0032">Aminotransferase</keyword>
<name>A0A2N7PIE5_9BACT</name>
<dbReference type="PANTHER" id="PTHR43643:SF3">
    <property type="entry name" value="HISTIDINOL-PHOSPHATE AMINOTRANSFERASE"/>
    <property type="match status" value="1"/>
</dbReference>
<dbReference type="EMBL" id="PNIE01000083">
    <property type="protein sequence ID" value="PMP61429.1"/>
    <property type="molecule type" value="Genomic_DNA"/>
</dbReference>
<keyword evidence="9" id="KW-0368">Histidine biosynthesis</keyword>
<dbReference type="GO" id="GO:0004400">
    <property type="term" value="F:histidinol-phosphate transaminase activity"/>
    <property type="evidence" value="ECO:0007669"/>
    <property type="project" value="UniProtKB-UniRule"/>
</dbReference>
<evidence type="ECO:0000313" key="11">
    <source>
        <dbReference type="EMBL" id="PMP61429.1"/>
    </source>
</evidence>
<dbReference type="PROSITE" id="PS00599">
    <property type="entry name" value="AA_TRANSFER_CLASS_2"/>
    <property type="match status" value="1"/>
</dbReference>
<comment type="subunit">
    <text evidence="4 9">Homodimer.</text>
</comment>
<evidence type="ECO:0000259" key="10">
    <source>
        <dbReference type="Pfam" id="PF00155"/>
    </source>
</evidence>
<sequence>MEPKPWLKKLKPYPPGKTLEEIQRDLGLKGPIYKLNSNENPLGPSPKVIEALKKALSEIHLYPEASYKTLREALGKRWGLSSENIILGNGSNEILEFVFKAYLEREDEIIISEPSFLMYEIFGEIYGVKIKKIPLGTDFKHHLEGFLNSITHKTKALFLDHPHNPTGSTLEREVWEEFFKFLPKNILVIIDEAYGDFIDDPKVPLGIEFLKKGYPVLITRTFSKAMGLAGLRLGYGIASPEIIDTLNKVRQPFNVNLLAVKAGLAILEDKDYQLKSIELVLKGRKYLTSELSKLGFKVYPSQANFLMVDFDKFCDLIYNYLLNQGIFLRPLKAYGFPNCLRITVGTEEANQKLIQEIENFLNTEIS</sequence>
<comment type="catalytic activity">
    <reaction evidence="8 9">
        <text>L-histidinol phosphate + 2-oxoglutarate = 3-(imidazol-4-yl)-2-oxopropyl phosphate + L-glutamate</text>
        <dbReference type="Rhea" id="RHEA:23744"/>
        <dbReference type="ChEBI" id="CHEBI:16810"/>
        <dbReference type="ChEBI" id="CHEBI:29985"/>
        <dbReference type="ChEBI" id="CHEBI:57766"/>
        <dbReference type="ChEBI" id="CHEBI:57980"/>
        <dbReference type="EC" id="2.6.1.9"/>
    </reaction>
</comment>
<dbReference type="InterPro" id="IPR015421">
    <property type="entry name" value="PyrdxlP-dep_Trfase_major"/>
</dbReference>
<dbReference type="InterPro" id="IPR050106">
    <property type="entry name" value="HistidinolP_aminotransfase"/>
</dbReference>
<organism evidence="11 12">
    <name type="scientific">Caldimicrobium thiodismutans</name>
    <dbReference type="NCBI Taxonomy" id="1653476"/>
    <lineage>
        <taxon>Bacteria</taxon>
        <taxon>Pseudomonadati</taxon>
        <taxon>Thermodesulfobacteriota</taxon>
        <taxon>Thermodesulfobacteria</taxon>
        <taxon>Thermodesulfobacteriales</taxon>
        <taxon>Thermodesulfobacteriaceae</taxon>
        <taxon>Caldimicrobium</taxon>
    </lineage>
</organism>
<dbReference type="EC" id="2.6.1.9" evidence="9"/>
<evidence type="ECO:0000256" key="1">
    <source>
        <dbReference type="ARBA" id="ARBA00001933"/>
    </source>
</evidence>
<dbReference type="CDD" id="cd00609">
    <property type="entry name" value="AAT_like"/>
    <property type="match status" value="1"/>
</dbReference>
<keyword evidence="9" id="KW-0028">Amino-acid biosynthesis</keyword>
<dbReference type="InterPro" id="IPR015424">
    <property type="entry name" value="PyrdxlP-dep_Trfase"/>
</dbReference>
<comment type="caution">
    <text evidence="11">The sequence shown here is derived from an EMBL/GenBank/DDBJ whole genome shotgun (WGS) entry which is preliminary data.</text>
</comment>
<dbReference type="InterPro" id="IPR004839">
    <property type="entry name" value="Aminotransferase_I/II_large"/>
</dbReference>
<dbReference type="NCBIfam" id="TIGR01141">
    <property type="entry name" value="hisC"/>
    <property type="match status" value="1"/>
</dbReference>
<evidence type="ECO:0000256" key="6">
    <source>
        <dbReference type="ARBA" id="ARBA00022679"/>
    </source>
</evidence>
<evidence type="ECO:0000256" key="3">
    <source>
        <dbReference type="ARBA" id="ARBA00007970"/>
    </source>
</evidence>
<comment type="pathway">
    <text evidence="2 9">Amino-acid biosynthesis; L-histidine biosynthesis; L-histidine from 5-phospho-alpha-D-ribose 1-diphosphate: step 7/9.</text>
</comment>
<dbReference type="HAMAP" id="MF_01023">
    <property type="entry name" value="HisC_aminotrans_2"/>
    <property type="match status" value="1"/>
</dbReference>
<evidence type="ECO:0000256" key="9">
    <source>
        <dbReference type="HAMAP-Rule" id="MF_01023"/>
    </source>
</evidence>
<dbReference type="InterPro" id="IPR005861">
    <property type="entry name" value="HisP_aminotrans"/>
</dbReference>
<evidence type="ECO:0000313" key="12">
    <source>
        <dbReference type="Proteomes" id="UP000235731"/>
    </source>
</evidence>
<evidence type="ECO:0000256" key="8">
    <source>
        <dbReference type="ARBA" id="ARBA00047481"/>
    </source>
</evidence>
<comment type="similarity">
    <text evidence="3 9">Belongs to the class-II pyridoxal-phosphate-dependent aminotransferase family. Histidinol-phosphate aminotransferase subfamily.</text>
</comment>